<evidence type="ECO:0000256" key="6">
    <source>
        <dbReference type="ARBA" id="ARBA00023157"/>
    </source>
</evidence>
<dbReference type="OrthoDB" id="10061449at2759"/>
<comment type="subcellular location">
    <subcellularLocation>
        <location evidence="1">Secreted</location>
        <location evidence="1">Extracellular space</location>
    </subcellularLocation>
</comment>
<evidence type="ECO:0000256" key="1">
    <source>
        <dbReference type="ARBA" id="ARBA00004239"/>
    </source>
</evidence>
<evidence type="ECO:0000313" key="12">
    <source>
        <dbReference type="EMBL" id="KOC66381.1"/>
    </source>
</evidence>
<evidence type="ECO:0000256" key="3">
    <source>
        <dbReference type="ARBA" id="ARBA00022670"/>
    </source>
</evidence>
<evidence type="ECO:0000256" key="7">
    <source>
        <dbReference type="ARBA" id="ARBA00024195"/>
    </source>
</evidence>
<dbReference type="InterPro" id="IPR018114">
    <property type="entry name" value="TRYPSIN_HIS"/>
</dbReference>
<dbReference type="InterPro" id="IPR033116">
    <property type="entry name" value="TRYPSIN_SER"/>
</dbReference>
<dbReference type="Proteomes" id="UP000053825">
    <property type="component" value="Unassembled WGS sequence"/>
</dbReference>
<dbReference type="CDD" id="cd00190">
    <property type="entry name" value="Tryp_SPc"/>
    <property type="match status" value="1"/>
</dbReference>
<organism evidence="12 13">
    <name type="scientific">Habropoda laboriosa</name>
    <dbReference type="NCBI Taxonomy" id="597456"/>
    <lineage>
        <taxon>Eukaryota</taxon>
        <taxon>Metazoa</taxon>
        <taxon>Ecdysozoa</taxon>
        <taxon>Arthropoda</taxon>
        <taxon>Hexapoda</taxon>
        <taxon>Insecta</taxon>
        <taxon>Pterygota</taxon>
        <taxon>Neoptera</taxon>
        <taxon>Endopterygota</taxon>
        <taxon>Hymenoptera</taxon>
        <taxon>Apocrita</taxon>
        <taxon>Aculeata</taxon>
        <taxon>Apoidea</taxon>
        <taxon>Anthophila</taxon>
        <taxon>Apidae</taxon>
        <taxon>Habropoda</taxon>
    </lineage>
</organism>
<dbReference type="SUPFAM" id="SSF50494">
    <property type="entry name" value="Trypsin-like serine proteases"/>
    <property type="match status" value="1"/>
</dbReference>
<keyword evidence="2" id="KW-0964">Secreted</keyword>
<reference evidence="12 13" key="1">
    <citation type="submission" date="2015-07" db="EMBL/GenBank/DDBJ databases">
        <title>The genome of Habropoda laboriosa.</title>
        <authorList>
            <person name="Pan H."/>
            <person name="Kapheim K."/>
        </authorList>
    </citation>
    <scope>NUCLEOTIDE SEQUENCE [LARGE SCALE GENOMIC DNA]</scope>
    <source>
        <strain evidence="12">0110345459</strain>
    </source>
</reference>
<feature type="domain" description="Peptidase S1" evidence="11">
    <location>
        <begin position="27"/>
        <end position="270"/>
    </location>
</feature>
<dbReference type="PANTHER" id="PTHR24256">
    <property type="entry name" value="TRYPTASE-RELATED"/>
    <property type="match status" value="1"/>
</dbReference>
<keyword evidence="5 9" id="KW-0720">Serine protease</keyword>
<dbReference type="PRINTS" id="PR00722">
    <property type="entry name" value="CHYMOTRYPSIN"/>
</dbReference>
<dbReference type="GO" id="GO:0016485">
    <property type="term" value="P:protein processing"/>
    <property type="evidence" value="ECO:0007669"/>
    <property type="project" value="UniProtKB-ARBA"/>
</dbReference>
<dbReference type="Gene3D" id="2.40.10.10">
    <property type="entry name" value="Trypsin-like serine proteases"/>
    <property type="match status" value="1"/>
</dbReference>
<name>A0A0L7R6K5_9HYME</name>
<evidence type="ECO:0000259" key="11">
    <source>
        <dbReference type="PROSITE" id="PS50240"/>
    </source>
</evidence>
<dbReference type="InterPro" id="IPR043504">
    <property type="entry name" value="Peptidase_S1_PA_chymotrypsin"/>
</dbReference>
<feature type="chain" id="PRO_5005575088" description="chymotrypsin" evidence="10">
    <location>
        <begin position="19"/>
        <end position="270"/>
    </location>
</feature>
<keyword evidence="13" id="KW-1185">Reference proteome</keyword>
<dbReference type="Pfam" id="PF00089">
    <property type="entry name" value="Trypsin"/>
    <property type="match status" value="1"/>
</dbReference>
<dbReference type="STRING" id="597456.A0A0L7R6K5"/>
<keyword evidence="3 9" id="KW-0645">Protease</keyword>
<proteinExistence type="inferred from homology"/>
<sequence length="270" mass="28632">MFSKSIVALLLVAQVCWAVPHGFEPRITDGVNANRGEFPYQVSIEWGIPPLTKYSHSCGGSILDAKHILTAGHCVMKVGKSRVVAGKYELNKEESTQQVVNVAKSIVHSGYKGGVAQHDIAILVLAQPLKLNSAVQPIKLPTQGQKQTGQAVLSGWGSTSKSTVPHLPTVLQKAVVPILNNAECLKELTSESVVGQKPELFDTQVCSGTAGKEVSACSGDSGGPLAQKVGGSSVQVGIVSWGMMPCGASHMPSVYTRVSSYINWIHQNIH</sequence>
<dbReference type="GO" id="GO:0004252">
    <property type="term" value="F:serine-type endopeptidase activity"/>
    <property type="evidence" value="ECO:0007669"/>
    <property type="project" value="UniProtKB-EC"/>
</dbReference>
<dbReference type="FunFam" id="2.40.10.10:FF:000047">
    <property type="entry name" value="Trypsin eta"/>
    <property type="match status" value="1"/>
</dbReference>
<evidence type="ECO:0000256" key="2">
    <source>
        <dbReference type="ARBA" id="ARBA00022525"/>
    </source>
</evidence>
<evidence type="ECO:0000256" key="8">
    <source>
        <dbReference type="ARBA" id="ARBA00044036"/>
    </source>
</evidence>
<protein>
    <recommendedName>
        <fullName evidence="8">chymotrypsin</fullName>
        <ecNumber evidence="8">3.4.21.1</ecNumber>
    </recommendedName>
</protein>
<evidence type="ECO:0000256" key="5">
    <source>
        <dbReference type="ARBA" id="ARBA00022825"/>
    </source>
</evidence>
<feature type="signal peptide" evidence="10">
    <location>
        <begin position="1"/>
        <end position="18"/>
    </location>
</feature>
<evidence type="ECO:0000256" key="9">
    <source>
        <dbReference type="RuleBase" id="RU363034"/>
    </source>
</evidence>
<dbReference type="InterPro" id="IPR009003">
    <property type="entry name" value="Peptidase_S1_PA"/>
</dbReference>
<evidence type="ECO:0000313" key="13">
    <source>
        <dbReference type="Proteomes" id="UP000053825"/>
    </source>
</evidence>
<comment type="similarity">
    <text evidence="7">Belongs to the peptidase S1 family. CLIP subfamily.</text>
</comment>
<dbReference type="EC" id="3.4.21.1" evidence="8"/>
<dbReference type="GO" id="GO:0005576">
    <property type="term" value="C:extracellular region"/>
    <property type="evidence" value="ECO:0007669"/>
    <property type="project" value="UniProtKB-SubCell"/>
</dbReference>
<accession>A0A0L7R6K5</accession>
<evidence type="ECO:0000256" key="10">
    <source>
        <dbReference type="SAM" id="SignalP"/>
    </source>
</evidence>
<keyword evidence="4 9" id="KW-0378">Hydrolase</keyword>
<dbReference type="InterPro" id="IPR001254">
    <property type="entry name" value="Trypsin_dom"/>
</dbReference>
<keyword evidence="6" id="KW-1015">Disulfide bond</keyword>
<dbReference type="SMART" id="SM00020">
    <property type="entry name" value="Tryp_SPc"/>
    <property type="match status" value="1"/>
</dbReference>
<evidence type="ECO:0000256" key="4">
    <source>
        <dbReference type="ARBA" id="ARBA00022801"/>
    </source>
</evidence>
<dbReference type="EMBL" id="KQ414646">
    <property type="protein sequence ID" value="KOC66381.1"/>
    <property type="molecule type" value="Genomic_DNA"/>
</dbReference>
<keyword evidence="10" id="KW-0732">Signal</keyword>
<dbReference type="InterPro" id="IPR051487">
    <property type="entry name" value="Ser/Thr_Proteases_Immune/Dev"/>
</dbReference>
<gene>
    <name evidence="12" type="ORF">WH47_08774</name>
</gene>
<dbReference type="PROSITE" id="PS50240">
    <property type="entry name" value="TRYPSIN_DOM"/>
    <property type="match status" value="1"/>
</dbReference>
<dbReference type="InterPro" id="IPR001314">
    <property type="entry name" value="Peptidase_S1A"/>
</dbReference>
<dbReference type="PROSITE" id="PS00134">
    <property type="entry name" value="TRYPSIN_HIS"/>
    <property type="match status" value="1"/>
</dbReference>
<dbReference type="AlphaFoldDB" id="A0A0L7R6K5"/>
<dbReference type="PROSITE" id="PS00135">
    <property type="entry name" value="TRYPSIN_SER"/>
    <property type="match status" value="1"/>
</dbReference>